<proteinExistence type="predicted"/>
<accession>A0AAD3XRI4</accession>
<evidence type="ECO:0000313" key="3">
    <source>
        <dbReference type="Proteomes" id="UP001279734"/>
    </source>
</evidence>
<dbReference type="AlphaFoldDB" id="A0AAD3XRI4"/>
<dbReference type="Proteomes" id="UP001279734">
    <property type="component" value="Unassembled WGS sequence"/>
</dbReference>
<feature type="compositionally biased region" description="Basic and acidic residues" evidence="1">
    <location>
        <begin position="1"/>
        <end position="19"/>
    </location>
</feature>
<feature type="region of interest" description="Disordered" evidence="1">
    <location>
        <begin position="1"/>
        <end position="112"/>
    </location>
</feature>
<evidence type="ECO:0000256" key="1">
    <source>
        <dbReference type="SAM" id="MobiDB-lite"/>
    </source>
</evidence>
<sequence length="112" mass="12651">MLPRTRKEETDHRSGHQEAELTTILDSGTPRTGIESQTSPHQIEYPTTSPKTIEGKPKQKGEHTGHHLWKREKDKLHKASHPKLAQDTANPISPNSKNHKGSQPNQKKDKLN</sequence>
<reference evidence="2" key="1">
    <citation type="submission" date="2023-05" db="EMBL/GenBank/DDBJ databases">
        <title>Nepenthes gracilis genome sequencing.</title>
        <authorList>
            <person name="Fukushima K."/>
        </authorList>
    </citation>
    <scope>NUCLEOTIDE SEQUENCE</scope>
    <source>
        <strain evidence="2">SING2019-196</strain>
    </source>
</reference>
<keyword evidence="3" id="KW-1185">Reference proteome</keyword>
<dbReference type="EMBL" id="BSYO01000013">
    <property type="protein sequence ID" value="GMH14039.1"/>
    <property type="molecule type" value="Genomic_DNA"/>
</dbReference>
<feature type="compositionally biased region" description="Basic and acidic residues" evidence="1">
    <location>
        <begin position="53"/>
        <end position="77"/>
    </location>
</feature>
<organism evidence="2 3">
    <name type="scientific">Nepenthes gracilis</name>
    <name type="common">Slender pitcher plant</name>
    <dbReference type="NCBI Taxonomy" id="150966"/>
    <lineage>
        <taxon>Eukaryota</taxon>
        <taxon>Viridiplantae</taxon>
        <taxon>Streptophyta</taxon>
        <taxon>Embryophyta</taxon>
        <taxon>Tracheophyta</taxon>
        <taxon>Spermatophyta</taxon>
        <taxon>Magnoliopsida</taxon>
        <taxon>eudicotyledons</taxon>
        <taxon>Gunneridae</taxon>
        <taxon>Pentapetalae</taxon>
        <taxon>Caryophyllales</taxon>
        <taxon>Nepenthaceae</taxon>
        <taxon>Nepenthes</taxon>
    </lineage>
</organism>
<feature type="compositionally biased region" description="Polar residues" evidence="1">
    <location>
        <begin position="24"/>
        <end position="51"/>
    </location>
</feature>
<comment type="caution">
    <text evidence="2">The sequence shown here is derived from an EMBL/GenBank/DDBJ whole genome shotgun (WGS) entry which is preliminary data.</text>
</comment>
<gene>
    <name evidence="2" type="ORF">Nepgr_015880</name>
</gene>
<name>A0AAD3XRI4_NEPGR</name>
<feature type="compositionally biased region" description="Polar residues" evidence="1">
    <location>
        <begin position="87"/>
        <end position="105"/>
    </location>
</feature>
<protein>
    <submittedName>
        <fullName evidence="2">Uncharacterized protein</fullName>
    </submittedName>
</protein>
<evidence type="ECO:0000313" key="2">
    <source>
        <dbReference type="EMBL" id="GMH14039.1"/>
    </source>
</evidence>